<dbReference type="InterPro" id="IPR013785">
    <property type="entry name" value="Aldolase_TIM"/>
</dbReference>
<dbReference type="RefSeq" id="WP_158205178.1">
    <property type="nucleotide sequence ID" value="NZ_WSZK01000023.1"/>
</dbReference>
<evidence type="ECO:0000256" key="1">
    <source>
        <dbReference type="ARBA" id="ARBA00001917"/>
    </source>
</evidence>
<gene>
    <name evidence="7" type="ORF">GQS65_13600</name>
</gene>
<organism evidence="7 8">
    <name type="scientific">Halomarina oriensis</name>
    <dbReference type="NCBI Taxonomy" id="671145"/>
    <lineage>
        <taxon>Archaea</taxon>
        <taxon>Methanobacteriati</taxon>
        <taxon>Methanobacteriota</taxon>
        <taxon>Stenosarchaea group</taxon>
        <taxon>Halobacteria</taxon>
        <taxon>Halobacteriales</taxon>
        <taxon>Natronomonadaceae</taxon>
        <taxon>Halomarina</taxon>
    </lineage>
</organism>
<evidence type="ECO:0000256" key="3">
    <source>
        <dbReference type="ARBA" id="ARBA00022643"/>
    </source>
</evidence>
<dbReference type="EMBL" id="WSZK01000023">
    <property type="protein sequence ID" value="MWG35507.1"/>
    <property type="molecule type" value="Genomic_DNA"/>
</dbReference>
<dbReference type="OrthoDB" id="122964at2157"/>
<protein>
    <submittedName>
        <fullName evidence="7">NADH:flavin oxidoreductase/NADH oxidase</fullName>
    </submittedName>
</protein>
<proteinExistence type="predicted"/>
<keyword evidence="4" id="KW-0521">NADP</keyword>
<dbReference type="Pfam" id="PF00724">
    <property type="entry name" value="Oxidored_FMN"/>
    <property type="match status" value="1"/>
</dbReference>
<dbReference type="InterPro" id="IPR044152">
    <property type="entry name" value="YqjM-like"/>
</dbReference>
<dbReference type="InterPro" id="IPR001155">
    <property type="entry name" value="OxRdtase_FMN_N"/>
</dbReference>
<comment type="cofactor">
    <cofactor evidence="1">
        <name>FMN</name>
        <dbReference type="ChEBI" id="CHEBI:58210"/>
    </cofactor>
</comment>
<dbReference type="GO" id="GO:0003959">
    <property type="term" value="F:NADPH dehydrogenase activity"/>
    <property type="evidence" value="ECO:0007669"/>
    <property type="project" value="InterPro"/>
</dbReference>
<dbReference type="GO" id="GO:0050661">
    <property type="term" value="F:NADP binding"/>
    <property type="evidence" value="ECO:0007669"/>
    <property type="project" value="InterPro"/>
</dbReference>
<dbReference type="CDD" id="cd02932">
    <property type="entry name" value="OYE_YqiM_FMN"/>
    <property type="match status" value="1"/>
</dbReference>
<keyword evidence="2" id="KW-0285">Flavoprotein</keyword>
<keyword evidence="5" id="KW-0560">Oxidoreductase</keyword>
<evidence type="ECO:0000313" key="7">
    <source>
        <dbReference type="EMBL" id="MWG35507.1"/>
    </source>
</evidence>
<comment type="caution">
    <text evidence="7">The sequence shown here is derived from an EMBL/GenBank/DDBJ whole genome shotgun (WGS) entry which is preliminary data.</text>
</comment>
<evidence type="ECO:0000256" key="4">
    <source>
        <dbReference type="ARBA" id="ARBA00022857"/>
    </source>
</evidence>
<dbReference type="PANTHER" id="PTHR43303">
    <property type="entry name" value="NADPH DEHYDROGENASE C23G7.10C-RELATED"/>
    <property type="match status" value="1"/>
</dbReference>
<accession>A0A6B0GQ55</accession>
<dbReference type="Proteomes" id="UP000451471">
    <property type="component" value="Unassembled WGS sequence"/>
</dbReference>
<evidence type="ECO:0000313" key="8">
    <source>
        <dbReference type="Proteomes" id="UP000451471"/>
    </source>
</evidence>
<evidence type="ECO:0000259" key="6">
    <source>
        <dbReference type="Pfam" id="PF00724"/>
    </source>
</evidence>
<dbReference type="AlphaFoldDB" id="A0A6B0GQ55"/>
<name>A0A6B0GQ55_9EURY</name>
<evidence type="ECO:0000256" key="2">
    <source>
        <dbReference type="ARBA" id="ARBA00022630"/>
    </source>
</evidence>
<sequence>MDLFTPLTLRGTEIRNRVMVSPMCQYSCALDGLATDWHLVHLGQRASGGAGVVMTEAAAVNPEGRISPHDLGIWSQEHANALAPTTQFVRGQGATPAIQLAHAGRKASTHRPFADESGPVHGEHGWTPVGPTDEPYPHDDPLDVEALDQDGIEGVVDDFRTAAELSLDAGFEIAEVHGAHGYLLHEFYSPVTNTREDDYGGDFTGRTRLIREVTAAVREVWPDDKPVFVRLSATDWLPDRESWTVDDTVRLSRDLEAAGADLVDVSGGGIHSDQQVPGTGAHYQVPYAERVKHEAEVASGAVGKITTPQGADEVIRNERADLAILAREHINDPYFTLHAGEELGRMDAVDVPDQYERGFPSS</sequence>
<dbReference type="Gene3D" id="3.20.20.70">
    <property type="entry name" value="Aldolase class I"/>
    <property type="match status" value="1"/>
</dbReference>
<dbReference type="PANTHER" id="PTHR43303:SF4">
    <property type="entry name" value="NADPH DEHYDROGENASE C23G7.10C-RELATED"/>
    <property type="match status" value="1"/>
</dbReference>
<keyword evidence="8" id="KW-1185">Reference proteome</keyword>
<evidence type="ECO:0000256" key="5">
    <source>
        <dbReference type="ARBA" id="ARBA00023002"/>
    </source>
</evidence>
<dbReference type="SUPFAM" id="SSF51395">
    <property type="entry name" value="FMN-linked oxidoreductases"/>
    <property type="match status" value="1"/>
</dbReference>
<reference evidence="7 8" key="1">
    <citation type="submission" date="2019-12" db="EMBL/GenBank/DDBJ databases">
        <title>Halocatena pleomorpha gen. nov. sp. nov., an extremely halophilic archaeon of family Halobacteriaceae isolated from saltpan soil.</title>
        <authorList>
            <person name="Pal Y."/>
            <person name="Verma A."/>
            <person name="Krishnamurthi S."/>
            <person name="Kumar P."/>
        </authorList>
    </citation>
    <scope>NUCLEOTIDE SEQUENCE [LARGE SCALE GENOMIC DNA]</scope>
    <source>
        <strain evidence="7 8">JCM 16495</strain>
    </source>
</reference>
<feature type="domain" description="NADH:flavin oxidoreductase/NADH oxidase N-terminal" evidence="6">
    <location>
        <begin position="2"/>
        <end position="341"/>
    </location>
</feature>
<keyword evidence="3" id="KW-0288">FMN</keyword>
<dbReference type="GO" id="GO:0010181">
    <property type="term" value="F:FMN binding"/>
    <property type="evidence" value="ECO:0007669"/>
    <property type="project" value="InterPro"/>
</dbReference>